<evidence type="ECO:0000256" key="3">
    <source>
        <dbReference type="ARBA" id="ARBA00023163"/>
    </source>
</evidence>
<dbReference type="InterPro" id="IPR001647">
    <property type="entry name" value="HTH_TetR"/>
</dbReference>
<evidence type="ECO:0000256" key="4">
    <source>
        <dbReference type="PROSITE-ProRule" id="PRU00335"/>
    </source>
</evidence>
<evidence type="ECO:0000256" key="1">
    <source>
        <dbReference type="ARBA" id="ARBA00023015"/>
    </source>
</evidence>
<dbReference type="SUPFAM" id="SSF46689">
    <property type="entry name" value="Homeodomain-like"/>
    <property type="match status" value="1"/>
</dbReference>
<evidence type="ECO:0000259" key="5">
    <source>
        <dbReference type="PROSITE" id="PS50977"/>
    </source>
</evidence>
<dbReference type="PANTHER" id="PTHR47506">
    <property type="entry name" value="TRANSCRIPTIONAL REGULATORY PROTEIN"/>
    <property type="match status" value="1"/>
</dbReference>
<sequence>MTARTAAKPSARVRLLEAADELFYNEGIQTVGIDRVIEHAGVAKASLYNTYGSKEQLVGAYLELRGSRVRDRINRVLESRATPRERLLGVFEAQSEALTSSGYHGCPFVRATAEAPEDSSISRIAHDHRAWLRGLLTGLATECGYADPGSLARQLHFLYDGAANAVRMDKDSGAGAAAREAAAVLLAAAPLTEPGGAARPAPGMAAQTP</sequence>
<evidence type="ECO:0000313" key="7">
    <source>
        <dbReference type="Proteomes" id="UP000645555"/>
    </source>
</evidence>
<reference evidence="6" key="1">
    <citation type="journal article" date="2014" name="Int. J. Syst. Evol. Microbiol.">
        <title>Complete genome sequence of Corynebacterium casei LMG S-19264T (=DSM 44701T), isolated from a smear-ripened cheese.</title>
        <authorList>
            <consortium name="US DOE Joint Genome Institute (JGI-PGF)"/>
            <person name="Walter F."/>
            <person name="Albersmeier A."/>
            <person name="Kalinowski J."/>
            <person name="Ruckert C."/>
        </authorList>
    </citation>
    <scope>NUCLEOTIDE SEQUENCE</scope>
    <source>
        <strain evidence="6">JCM 4956</strain>
    </source>
</reference>
<dbReference type="PRINTS" id="PR00455">
    <property type="entry name" value="HTHTETR"/>
</dbReference>
<dbReference type="Gene3D" id="1.10.357.10">
    <property type="entry name" value="Tetracycline Repressor, domain 2"/>
    <property type="match status" value="1"/>
</dbReference>
<dbReference type="InterPro" id="IPR036271">
    <property type="entry name" value="Tet_transcr_reg_TetR-rel_C_sf"/>
</dbReference>
<proteinExistence type="predicted"/>
<reference evidence="6" key="2">
    <citation type="submission" date="2020-09" db="EMBL/GenBank/DDBJ databases">
        <authorList>
            <person name="Sun Q."/>
            <person name="Ohkuma M."/>
        </authorList>
    </citation>
    <scope>NUCLEOTIDE SEQUENCE</scope>
    <source>
        <strain evidence="6">JCM 4956</strain>
    </source>
</reference>
<protein>
    <submittedName>
        <fullName evidence="6">Transcriptional regulator, TetR family protein</fullName>
    </submittedName>
</protein>
<evidence type="ECO:0000256" key="2">
    <source>
        <dbReference type="ARBA" id="ARBA00023125"/>
    </source>
</evidence>
<feature type="DNA-binding region" description="H-T-H motif" evidence="4">
    <location>
        <begin position="32"/>
        <end position="51"/>
    </location>
</feature>
<evidence type="ECO:0000313" key="6">
    <source>
        <dbReference type="EMBL" id="GGX95246.1"/>
    </source>
</evidence>
<dbReference type="InterPro" id="IPR009057">
    <property type="entry name" value="Homeodomain-like_sf"/>
</dbReference>
<dbReference type="SUPFAM" id="SSF48498">
    <property type="entry name" value="Tetracyclin repressor-like, C-terminal domain"/>
    <property type="match status" value="1"/>
</dbReference>
<comment type="caution">
    <text evidence="6">The sequence shown here is derived from an EMBL/GenBank/DDBJ whole genome shotgun (WGS) entry which is preliminary data.</text>
</comment>
<dbReference type="Proteomes" id="UP000645555">
    <property type="component" value="Unassembled WGS sequence"/>
</dbReference>
<dbReference type="RefSeq" id="WP_190039875.1">
    <property type="nucleotide sequence ID" value="NZ_BMWD01000043.1"/>
</dbReference>
<dbReference type="GO" id="GO:0003677">
    <property type="term" value="F:DNA binding"/>
    <property type="evidence" value="ECO:0007669"/>
    <property type="project" value="UniProtKB-UniRule"/>
</dbReference>
<dbReference type="Pfam" id="PF00440">
    <property type="entry name" value="TetR_N"/>
    <property type="match status" value="1"/>
</dbReference>
<dbReference type="AlphaFoldDB" id="A0A918NTR9"/>
<keyword evidence="7" id="KW-1185">Reference proteome</keyword>
<keyword evidence="3" id="KW-0804">Transcription</keyword>
<name>A0A918NTR9_9ACTN</name>
<keyword evidence="1" id="KW-0805">Transcription regulation</keyword>
<feature type="domain" description="HTH tetR-type" evidence="5">
    <location>
        <begin position="9"/>
        <end position="69"/>
    </location>
</feature>
<accession>A0A918NTR9</accession>
<keyword evidence="2 4" id="KW-0238">DNA-binding</keyword>
<gene>
    <name evidence="6" type="ORF">GCM10010515_72350</name>
</gene>
<dbReference type="PROSITE" id="PS50977">
    <property type="entry name" value="HTH_TETR_2"/>
    <property type="match status" value="1"/>
</dbReference>
<dbReference type="EMBL" id="BMWD01000043">
    <property type="protein sequence ID" value="GGX95246.1"/>
    <property type="molecule type" value="Genomic_DNA"/>
</dbReference>
<organism evidence="6 7">
    <name type="scientific">Streptomyces fructofermentans</name>
    <dbReference type="NCBI Taxonomy" id="152141"/>
    <lineage>
        <taxon>Bacteria</taxon>
        <taxon>Bacillati</taxon>
        <taxon>Actinomycetota</taxon>
        <taxon>Actinomycetes</taxon>
        <taxon>Kitasatosporales</taxon>
        <taxon>Streptomycetaceae</taxon>
        <taxon>Streptomyces</taxon>
    </lineage>
</organism>
<dbReference type="PANTHER" id="PTHR47506:SF1">
    <property type="entry name" value="HTH-TYPE TRANSCRIPTIONAL REGULATOR YJDC"/>
    <property type="match status" value="1"/>
</dbReference>